<protein>
    <recommendedName>
        <fullName evidence="2">Doubled CXXCH motif domain-containing protein</fullName>
    </recommendedName>
</protein>
<reference evidence="3" key="1">
    <citation type="submission" date="2020-07" db="EMBL/GenBank/DDBJ databases">
        <title>Huge and variable diversity of episymbiotic CPR bacteria and DPANN archaea in groundwater ecosystems.</title>
        <authorList>
            <person name="He C.Y."/>
            <person name="Keren R."/>
            <person name="Whittaker M."/>
            <person name="Farag I.F."/>
            <person name="Doudna J."/>
            <person name="Cate J.H.D."/>
            <person name="Banfield J.F."/>
        </authorList>
    </citation>
    <scope>NUCLEOTIDE SEQUENCE</scope>
    <source>
        <strain evidence="3">NC_groundwater_717_Ag_S-0.2um_59_8</strain>
    </source>
</reference>
<dbReference type="Pfam" id="PF09699">
    <property type="entry name" value="Paired_CXXCH_1"/>
    <property type="match status" value="2"/>
</dbReference>
<dbReference type="SUPFAM" id="SSF48695">
    <property type="entry name" value="Multiheme cytochromes"/>
    <property type="match status" value="1"/>
</dbReference>
<organism evidence="3 4">
    <name type="scientific">Tectimicrobiota bacterium</name>
    <dbReference type="NCBI Taxonomy" id="2528274"/>
    <lineage>
        <taxon>Bacteria</taxon>
        <taxon>Pseudomonadati</taxon>
        <taxon>Nitrospinota/Tectimicrobiota group</taxon>
        <taxon>Candidatus Tectimicrobiota</taxon>
    </lineage>
</organism>
<evidence type="ECO:0000256" key="1">
    <source>
        <dbReference type="ARBA" id="ARBA00022729"/>
    </source>
</evidence>
<dbReference type="InterPro" id="IPR036280">
    <property type="entry name" value="Multihaem_cyt_sf"/>
</dbReference>
<accession>A0A932M204</accession>
<feature type="domain" description="Doubled CXXCH motif" evidence="2">
    <location>
        <begin position="107"/>
        <end position="142"/>
    </location>
</feature>
<proteinExistence type="predicted"/>
<dbReference type="Proteomes" id="UP000741360">
    <property type="component" value="Unassembled WGS sequence"/>
</dbReference>
<dbReference type="PANTHER" id="PTHR35038:SF6">
    <property type="entry name" value="SURFACE LOCALIZED DECAHEME CYTOCHROME C LIPOPROTEIN"/>
    <property type="match status" value="1"/>
</dbReference>
<evidence type="ECO:0000259" key="2">
    <source>
        <dbReference type="Pfam" id="PF09699"/>
    </source>
</evidence>
<evidence type="ECO:0000313" key="4">
    <source>
        <dbReference type="Proteomes" id="UP000741360"/>
    </source>
</evidence>
<dbReference type="NCBIfam" id="TIGR01905">
    <property type="entry name" value="paired_CXXCH_1"/>
    <property type="match status" value="2"/>
</dbReference>
<name>A0A932M204_UNCTE</name>
<dbReference type="PANTHER" id="PTHR35038">
    <property type="entry name" value="DISSIMILATORY SULFITE REDUCTASE SIRA"/>
    <property type="match status" value="1"/>
</dbReference>
<sequence>MRRASASTGKADPTKACTNCHRVMENVSETRNFAKKTELETCFQCHELRRAQLQRSSHMPVREGKLTCTSCHNPHGSQGPKQLKQDTINETCFSCHPERRGPFVWEHPVVSENCGTCHEPHGSTNPFLLKVRPPRLCQQCHNFTFHPSQPFNSNDARRVLGRGCTQCHTNIHGSNHPSGNRFVR</sequence>
<dbReference type="GO" id="GO:0016491">
    <property type="term" value="F:oxidoreductase activity"/>
    <property type="evidence" value="ECO:0007669"/>
    <property type="project" value="TreeGrafter"/>
</dbReference>
<keyword evidence="1" id="KW-0732">Signal</keyword>
<feature type="domain" description="Doubled CXXCH motif" evidence="2">
    <location>
        <begin position="58"/>
        <end position="99"/>
    </location>
</feature>
<comment type="caution">
    <text evidence="3">The sequence shown here is derived from an EMBL/GenBank/DDBJ whole genome shotgun (WGS) entry which is preliminary data.</text>
</comment>
<dbReference type="InterPro" id="IPR010177">
    <property type="entry name" value="Paired_CXXCH_1"/>
</dbReference>
<dbReference type="AlphaFoldDB" id="A0A932M204"/>
<gene>
    <name evidence="3" type="ORF">HYY65_10150</name>
</gene>
<dbReference type="Gene3D" id="3.90.10.10">
    <property type="entry name" value="Cytochrome C3"/>
    <property type="match status" value="2"/>
</dbReference>
<dbReference type="EMBL" id="JACPSX010000193">
    <property type="protein sequence ID" value="MBI3015401.1"/>
    <property type="molecule type" value="Genomic_DNA"/>
</dbReference>
<dbReference type="InterPro" id="IPR051829">
    <property type="entry name" value="Multiheme_Cytochr_ET"/>
</dbReference>
<evidence type="ECO:0000313" key="3">
    <source>
        <dbReference type="EMBL" id="MBI3015401.1"/>
    </source>
</evidence>